<dbReference type="KEGG" id="pvac:HC248_02024"/>
<proteinExistence type="predicted"/>
<sequence>MTRKLLLQITLYTLALATLLAVFGLYTRPEFMLRMANQVWSCF</sequence>
<protein>
    <submittedName>
        <fullName evidence="2">Uncharacterized protein</fullName>
    </submittedName>
</protein>
<dbReference type="Proteomes" id="UP000502041">
    <property type="component" value="Chromosome"/>
</dbReference>
<evidence type="ECO:0000256" key="1">
    <source>
        <dbReference type="SAM" id="Phobius"/>
    </source>
</evidence>
<keyword evidence="3" id="KW-1185">Reference proteome</keyword>
<gene>
    <name evidence="2" type="ORF">HC248_02024</name>
</gene>
<organism evidence="2 3">
    <name type="scientific">Polaromonas vacuolata</name>
    <dbReference type="NCBI Taxonomy" id="37448"/>
    <lineage>
        <taxon>Bacteria</taxon>
        <taxon>Pseudomonadati</taxon>
        <taxon>Pseudomonadota</taxon>
        <taxon>Betaproteobacteria</taxon>
        <taxon>Burkholderiales</taxon>
        <taxon>Comamonadaceae</taxon>
        <taxon>Polaromonas</taxon>
    </lineage>
</organism>
<evidence type="ECO:0000313" key="3">
    <source>
        <dbReference type="Proteomes" id="UP000502041"/>
    </source>
</evidence>
<reference evidence="2 3" key="1">
    <citation type="submission" date="2020-04" db="EMBL/GenBank/DDBJ databases">
        <title>Complete genome of a Psychrophilic, Marine, Gas Vacuolate Bacterium Polaromonas vacuolata KCTC 22033T.</title>
        <authorList>
            <person name="Hwang K."/>
            <person name="Kim K.M."/>
        </authorList>
    </citation>
    <scope>NUCLEOTIDE SEQUENCE [LARGE SCALE GENOMIC DNA]</scope>
    <source>
        <strain evidence="2 3">KCTC 22033</strain>
    </source>
</reference>
<name>A0A6H2HAU0_9BURK</name>
<evidence type="ECO:0000313" key="2">
    <source>
        <dbReference type="EMBL" id="QJC56714.1"/>
    </source>
</evidence>
<accession>A0A6H2HAU0</accession>
<keyword evidence="1" id="KW-0472">Membrane</keyword>
<keyword evidence="1" id="KW-0812">Transmembrane</keyword>
<dbReference type="EMBL" id="CP051461">
    <property type="protein sequence ID" value="QJC56714.1"/>
    <property type="molecule type" value="Genomic_DNA"/>
</dbReference>
<feature type="transmembrane region" description="Helical" evidence="1">
    <location>
        <begin position="6"/>
        <end position="26"/>
    </location>
</feature>
<dbReference type="AlphaFoldDB" id="A0A6H2HAU0"/>
<keyword evidence="1" id="KW-1133">Transmembrane helix</keyword>